<dbReference type="AlphaFoldDB" id="A0A316V8Q4"/>
<dbReference type="GeneID" id="37019628"/>
<feature type="chain" id="PRO_5016425391" evidence="1">
    <location>
        <begin position="21"/>
        <end position="140"/>
    </location>
</feature>
<dbReference type="RefSeq" id="XP_025354289.1">
    <property type="nucleotide sequence ID" value="XM_025497847.1"/>
</dbReference>
<proteinExistence type="predicted"/>
<gene>
    <name evidence="2" type="ORF">FA14DRAFT_156662</name>
</gene>
<sequence>MLHYKFALIVSAVLFSVTQASWLRRDDDDEPKPVHINYQVPDCGNIDAPCDLNCNFDVSCVPLGWNHTALPCACPAILCSNGYMYGYPDYRRAPALYGDTLAKQPHVVAPCYNCTPSAIAPYGKAQGNCADPDKPNSPSV</sequence>
<evidence type="ECO:0000313" key="3">
    <source>
        <dbReference type="Proteomes" id="UP000245771"/>
    </source>
</evidence>
<name>A0A316V8Q4_9BASI</name>
<keyword evidence="1" id="KW-0732">Signal</keyword>
<protein>
    <submittedName>
        <fullName evidence="2">Uncharacterized protein</fullName>
    </submittedName>
</protein>
<dbReference type="Proteomes" id="UP000245771">
    <property type="component" value="Unassembled WGS sequence"/>
</dbReference>
<feature type="signal peptide" evidence="1">
    <location>
        <begin position="1"/>
        <end position="20"/>
    </location>
</feature>
<evidence type="ECO:0000313" key="2">
    <source>
        <dbReference type="EMBL" id="PWN33987.1"/>
    </source>
</evidence>
<organism evidence="2 3">
    <name type="scientific">Meira miltonrushii</name>
    <dbReference type="NCBI Taxonomy" id="1280837"/>
    <lineage>
        <taxon>Eukaryota</taxon>
        <taxon>Fungi</taxon>
        <taxon>Dikarya</taxon>
        <taxon>Basidiomycota</taxon>
        <taxon>Ustilaginomycotina</taxon>
        <taxon>Exobasidiomycetes</taxon>
        <taxon>Exobasidiales</taxon>
        <taxon>Brachybasidiaceae</taxon>
        <taxon>Meira</taxon>
    </lineage>
</organism>
<dbReference type="InParanoid" id="A0A316V8Q4"/>
<keyword evidence="3" id="KW-1185">Reference proteome</keyword>
<dbReference type="EMBL" id="KZ819604">
    <property type="protein sequence ID" value="PWN33987.1"/>
    <property type="molecule type" value="Genomic_DNA"/>
</dbReference>
<evidence type="ECO:0000256" key="1">
    <source>
        <dbReference type="SAM" id="SignalP"/>
    </source>
</evidence>
<accession>A0A316V8Q4</accession>
<reference evidence="2 3" key="1">
    <citation type="journal article" date="2018" name="Mol. Biol. Evol.">
        <title>Broad Genomic Sampling Reveals a Smut Pathogenic Ancestry of the Fungal Clade Ustilaginomycotina.</title>
        <authorList>
            <person name="Kijpornyongpan T."/>
            <person name="Mondo S.J."/>
            <person name="Barry K."/>
            <person name="Sandor L."/>
            <person name="Lee J."/>
            <person name="Lipzen A."/>
            <person name="Pangilinan J."/>
            <person name="LaButti K."/>
            <person name="Hainaut M."/>
            <person name="Henrissat B."/>
            <person name="Grigoriev I.V."/>
            <person name="Spatafora J.W."/>
            <person name="Aime M.C."/>
        </authorList>
    </citation>
    <scope>NUCLEOTIDE SEQUENCE [LARGE SCALE GENOMIC DNA]</scope>
    <source>
        <strain evidence="2 3">MCA 3882</strain>
    </source>
</reference>